<sequence>MSKMRKEYDPNKVTRRKRKPIIYIICEGKETETLYFKHFRSRNCLVDIIPISSKHKAAEHLVKHAKSLISQADYYPKDGDQLWCVFDCDDNKDSELQAAVLYAEKHGYKIAYSNPAFEYWYLLHFEKRNGYLKDSAAVIDILKSKGYLENYGKSVDVFEELQGHQAEAVQYAKERVERLSRDQVAVLCRDSNPVTTVYELVEFLNSKRI</sequence>
<dbReference type="EMBL" id="DYVE01000166">
    <property type="protein sequence ID" value="HJG28250.1"/>
    <property type="molecule type" value="Genomic_DNA"/>
</dbReference>
<dbReference type="InterPro" id="IPR025591">
    <property type="entry name" value="RloB"/>
</dbReference>
<dbReference type="Proteomes" id="UP000782880">
    <property type="component" value="Unassembled WGS sequence"/>
</dbReference>
<accession>A0A921IJ03</accession>
<organism evidence="1 2">
    <name type="scientific">Subdoligranulum variabile</name>
    <dbReference type="NCBI Taxonomy" id="214851"/>
    <lineage>
        <taxon>Bacteria</taxon>
        <taxon>Bacillati</taxon>
        <taxon>Bacillota</taxon>
        <taxon>Clostridia</taxon>
        <taxon>Eubacteriales</taxon>
        <taxon>Oscillospiraceae</taxon>
        <taxon>Subdoligranulum</taxon>
    </lineage>
</organism>
<evidence type="ECO:0000313" key="2">
    <source>
        <dbReference type="Proteomes" id="UP000782880"/>
    </source>
</evidence>
<protein>
    <submittedName>
        <fullName evidence="1">RloB family protein</fullName>
    </submittedName>
</protein>
<comment type="caution">
    <text evidence="1">The sequence shown here is derived from an EMBL/GenBank/DDBJ whole genome shotgun (WGS) entry which is preliminary data.</text>
</comment>
<dbReference type="Pfam" id="PF13707">
    <property type="entry name" value="RloB"/>
    <property type="match status" value="1"/>
</dbReference>
<dbReference type="AlphaFoldDB" id="A0A921IJ03"/>
<reference evidence="1" key="1">
    <citation type="journal article" date="2021" name="PeerJ">
        <title>Extensive microbial diversity within the chicken gut microbiome revealed by metagenomics and culture.</title>
        <authorList>
            <person name="Gilroy R."/>
            <person name="Ravi A."/>
            <person name="Getino M."/>
            <person name="Pursley I."/>
            <person name="Horton D.L."/>
            <person name="Alikhan N.F."/>
            <person name="Baker D."/>
            <person name="Gharbi K."/>
            <person name="Hall N."/>
            <person name="Watson M."/>
            <person name="Adriaenssens E.M."/>
            <person name="Foster-Nyarko E."/>
            <person name="Jarju S."/>
            <person name="Secka A."/>
            <person name="Antonio M."/>
            <person name="Oren A."/>
            <person name="Chaudhuri R.R."/>
            <person name="La Ragione R."/>
            <person name="Hildebrand F."/>
            <person name="Pallen M.J."/>
        </authorList>
    </citation>
    <scope>NUCLEOTIDE SEQUENCE</scope>
    <source>
        <strain evidence="1">ChiBcec21-2208</strain>
    </source>
</reference>
<gene>
    <name evidence="1" type="ORF">K8V20_06355</name>
</gene>
<name>A0A921IJ03_9FIRM</name>
<reference evidence="1" key="2">
    <citation type="submission" date="2021-09" db="EMBL/GenBank/DDBJ databases">
        <authorList>
            <person name="Gilroy R."/>
        </authorList>
    </citation>
    <scope>NUCLEOTIDE SEQUENCE</scope>
    <source>
        <strain evidence="1">ChiBcec21-2208</strain>
    </source>
</reference>
<evidence type="ECO:0000313" key="1">
    <source>
        <dbReference type="EMBL" id="HJG28250.1"/>
    </source>
</evidence>
<proteinExistence type="predicted"/>